<protein>
    <recommendedName>
        <fullName evidence="3">Secreted protein</fullName>
    </recommendedName>
</protein>
<proteinExistence type="predicted"/>
<evidence type="ECO:0000313" key="2">
    <source>
        <dbReference type="EnsemblMetazoa" id="ACOM041830-PA.1"/>
    </source>
</evidence>
<dbReference type="Proteomes" id="UP000075882">
    <property type="component" value="Unassembled WGS sequence"/>
</dbReference>
<accession>A0A8W7Q3D7</accession>
<dbReference type="AlphaFoldDB" id="A0A8W7Q3D7"/>
<organism evidence="2">
    <name type="scientific">Anopheles coluzzii</name>
    <name type="common">African malaria mosquito</name>
    <dbReference type="NCBI Taxonomy" id="1518534"/>
    <lineage>
        <taxon>Eukaryota</taxon>
        <taxon>Metazoa</taxon>
        <taxon>Ecdysozoa</taxon>
        <taxon>Arthropoda</taxon>
        <taxon>Hexapoda</taxon>
        <taxon>Insecta</taxon>
        <taxon>Pterygota</taxon>
        <taxon>Neoptera</taxon>
        <taxon>Endopterygota</taxon>
        <taxon>Diptera</taxon>
        <taxon>Nematocera</taxon>
        <taxon>Culicoidea</taxon>
        <taxon>Culicidae</taxon>
        <taxon>Anophelinae</taxon>
        <taxon>Anopheles</taxon>
    </lineage>
</organism>
<sequence>MFTVTFTFRILHQGFATVIGVTIGKHTNYTASELLLLLLLRRQCMRQVPEVRLHPCVTLNLSKINQRLLVIIGLLPVTAIEDGLLLLQCRCQGTHFNLHNWPIDIVGSGSFAITFVLFRRAWFNWSESE</sequence>
<feature type="signal peptide" evidence="1">
    <location>
        <begin position="1"/>
        <end position="16"/>
    </location>
</feature>
<name>A0A8W7Q3D7_ANOCL</name>
<dbReference type="EnsemblMetazoa" id="ACOM041830-RA">
    <property type="protein sequence ID" value="ACOM041830-PA.1"/>
    <property type="gene ID" value="ACOM041830"/>
</dbReference>
<keyword evidence="1" id="KW-0732">Signal</keyword>
<feature type="chain" id="PRO_5036456986" description="Secreted protein" evidence="1">
    <location>
        <begin position="17"/>
        <end position="129"/>
    </location>
</feature>
<evidence type="ECO:0000256" key="1">
    <source>
        <dbReference type="SAM" id="SignalP"/>
    </source>
</evidence>
<reference evidence="2" key="1">
    <citation type="submission" date="2022-08" db="UniProtKB">
        <authorList>
            <consortium name="EnsemblMetazoa"/>
        </authorList>
    </citation>
    <scope>IDENTIFICATION</scope>
</reference>
<evidence type="ECO:0008006" key="3">
    <source>
        <dbReference type="Google" id="ProtNLM"/>
    </source>
</evidence>